<dbReference type="EMBL" id="KF640086">
    <property type="protein sequence ID" value="AHB60812.1"/>
    <property type="molecule type" value="Genomic_DNA"/>
</dbReference>
<accession>V5T9B1</accession>
<geneLocation type="plasmid" evidence="2">
    <name>pFNPA10</name>
</geneLocation>
<dbReference type="AlphaFoldDB" id="V5T9B1"/>
<proteinExistence type="predicted"/>
<keyword evidence="1" id="KW-1133">Transmembrane helix</keyword>
<name>V5T9B1_FRANO</name>
<feature type="transmembrane region" description="Helical" evidence="1">
    <location>
        <begin position="42"/>
        <end position="60"/>
    </location>
</feature>
<keyword evidence="1" id="KW-0812">Transmembrane</keyword>
<keyword evidence="1" id="KW-0472">Membrane</keyword>
<reference evidence="2" key="1">
    <citation type="journal article" date="2014" name="Genome">
        <title>Comparative analyses of a putative Francisella conjugative element.</title>
        <authorList>
            <person name="Siddaramappa S."/>
            <person name="Challacombe J.F."/>
            <person name="Petersen J.M."/>
            <person name="Pillai S."/>
            <person name="Kuske C.R."/>
        </authorList>
    </citation>
    <scope>NUCLEOTIDE SEQUENCE</scope>
    <source>
        <strain evidence="2">PA10-7858</strain>
        <plasmid evidence="2">pFNPA10</plasmid>
    </source>
</reference>
<evidence type="ECO:0000313" key="2">
    <source>
        <dbReference type="EMBL" id="AHB60812.1"/>
    </source>
</evidence>
<evidence type="ECO:0000256" key="1">
    <source>
        <dbReference type="SAM" id="Phobius"/>
    </source>
</evidence>
<sequence>MLSRLCFLIGLLFLSLFGVGIMFYIWMYMLDPSFENDLFKKILEWFLILSFAFFGISAGVKVRSRNNQ</sequence>
<gene>
    <name evidence="2" type="ORF">N894_0044</name>
</gene>
<organism evidence="2">
    <name type="scientific">Francisella tularensis subsp. novicida PA10-7858</name>
    <dbReference type="NCBI Taxonomy" id="1386968"/>
    <lineage>
        <taxon>Bacteria</taxon>
        <taxon>Pseudomonadati</taxon>
        <taxon>Pseudomonadota</taxon>
        <taxon>Gammaproteobacteria</taxon>
        <taxon>Thiotrichales</taxon>
        <taxon>Francisellaceae</taxon>
        <taxon>Francisella</taxon>
    </lineage>
</organism>
<feature type="transmembrane region" description="Helical" evidence="1">
    <location>
        <begin position="7"/>
        <end position="30"/>
    </location>
</feature>
<keyword evidence="2" id="KW-0614">Plasmid</keyword>
<protein>
    <submittedName>
        <fullName evidence="2">Uncharacterized protein</fullName>
    </submittedName>
</protein>